<accession>A0AAE0B5H1</accession>
<gene>
    <name evidence="2" type="ORF">Dsin_001521</name>
</gene>
<evidence type="ECO:0000313" key="3">
    <source>
        <dbReference type="Proteomes" id="UP001281410"/>
    </source>
</evidence>
<evidence type="ECO:0000259" key="1">
    <source>
        <dbReference type="Pfam" id="PF00078"/>
    </source>
</evidence>
<organism evidence="2 3">
    <name type="scientific">Dipteronia sinensis</name>
    <dbReference type="NCBI Taxonomy" id="43782"/>
    <lineage>
        <taxon>Eukaryota</taxon>
        <taxon>Viridiplantae</taxon>
        <taxon>Streptophyta</taxon>
        <taxon>Embryophyta</taxon>
        <taxon>Tracheophyta</taxon>
        <taxon>Spermatophyta</taxon>
        <taxon>Magnoliopsida</taxon>
        <taxon>eudicotyledons</taxon>
        <taxon>Gunneridae</taxon>
        <taxon>Pentapetalae</taxon>
        <taxon>rosids</taxon>
        <taxon>malvids</taxon>
        <taxon>Sapindales</taxon>
        <taxon>Sapindaceae</taxon>
        <taxon>Hippocastanoideae</taxon>
        <taxon>Acereae</taxon>
        <taxon>Dipteronia</taxon>
    </lineage>
</organism>
<reference evidence="2" key="1">
    <citation type="journal article" date="2023" name="Plant J.">
        <title>Genome sequences and population genomics provide insights into the demographic history, inbreeding, and mutation load of two 'living fossil' tree species of Dipteronia.</title>
        <authorList>
            <person name="Feng Y."/>
            <person name="Comes H.P."/>
            <person name="Chen J."/>
            <person name="Zhu S."/>
            <person name="Lu R."/>
            <person name="Zhang X."/>
            <person name="Li P."/>
            <person name="Qiu J."/>
            <person name="Olsen K.M."/>
            <person name="Qiu Y."/>
        </authorList>
    </citation>
    <scope>NUCLEOTIDE SEQUENCE</scope>
    <source>
        <strain evidence="2">NBL</strain>
    </source>
</reference>
<evidence type="ECO:0000313" key="2">
    <source>
        <dbReference type="EMBL" id="KAK3229640.1"/>
    </source>
</evidence>
<sequence>MAVFDMSPTKAPGLDGLLALFYQKFWDRLRSSITRACLNCLNDGESLASVNATLICLILKTQVAYRITEFRPISLCNVIYKIVIKSMANRFCMVLGDVIYETQSAFILGRLISDNAIIGFECIHALRKKKLKDGSMALKLDMSKAYDRVEWSFLGEMMIRLGFSVPWVRRVMSCVTSVSFFPY</sequence>
<dbReference type="PANTHER" id="PTHR46890">
    <property type="entry name" value="NON-LTR RETROLELEMENT REVERSE TRANSCRIPTASE-LIKE PROTEIN-RELATED"/>
    <property type="match status" value="1"/>
</dbReference>
<dbReference type="SUPFAM" id="SSF56672">
    <property type="entry name" value="DNA/RNA polymerases"/>
    <property type="match status" value="1"/>
</dbReference>
<proteinExistence type="predicted"/>
<feature type="domain" description="Reverse transcriptase" evidence="1">
    <location>
        <begin position="67"/>
        <end position="172"/>
    </location>
</feature>
<keyword evidence="3" id="KW-1185">Reference proteome</keyword>
<name>A0AAE0B5H1_9ROSI</name>
<dbReference type="InterPro" id="IPR043502">
    <property type="entry name" value="DNA/RNA_pol_sf"/>
</dbReference>
<dbReference type="InterPro" id="IPR052343">
    <property type="entry name" value="Retrotransposon-Effector_Assoc"/>
</dbReference>
<dbReference type="AlphaFoldDB" id="A0AAE0B5H1"/>
<dbReference type="EMBL" id="JANJYJ010000001">
    <property type="protein sequence ID" value="KAK3229640.1"/>
    <property type="molecule type" value="Genomic_DNA"/>
</dbReference>
<dbReference type="Proteomes" id="UP001281410">
    <property type="component" value="Unassembled WGS sequence"/>
</dbReference>
<dbReference type="PANTHER" id="PTHR46890:SF48">
    <property type="entry name" value="RNA-DIRECTED DNA POLYMERASE"/>
    <property type="match status" value="1"/>
</dbReference>
<dbReference type="Pfam" id="PF00078">
    <property type="entry name" value="RVT_1"/>
    <property type="match status" value="1"/>
</dbReference>
<protein>
    <recommendedName>
        <fullName evidence="1">Reverse transcriptase domain-containing protein</fullName>
    </recommendedName>
</protein>
<dbReference type="InterPro" id="IPR000477">
    <property type="entry name" value="RT_dom"/>
</dbReference>
<comment type="caution">
    <text evidence="2">The sequence shown here is derived from an EMBL/GenBank/DDBJ whole genome shotgun (WGS) entry which is preliminary data.</text>
</comment>